<reference evidence="2 3" key="1">
    <citation type="submission" date="2019-12" db="EMBL/GenBank/DDBJ databases">
        <authorList>
            <person name="Xu J."/>
        </authorList>
    </citation>
    <scope>NUCLEOTIDE SEQUENCE [LARGE SCALE GENOMIC DNA]</scope>
    <source>
        <strain evidence="2 3">HX-5-24</strain>
    </source>
</reference>
<feature type="signal peptide" evidence="1">
    <location>
        <begin position="1"/>
        <end position="20"/>
    </location>
</feature>
<comment type="caution">
    <text evidence="2">The sequence shown here is derived from an EMBL/GenBank/DDBJ whole genome shotgun (WGS) entry which is preliminary data.</text>
</comment>
<evidence type="ECO:0000313" key="3">
    <source>
        <dbReference type="Proteomes" id="UP000479692"/>
    </source>
</evidence>
<name>A0A7C9HL49_9GAMM</name>
<dbReference type="AlphaFoldDB" id="A0A7C9HL49"/>
<feature type="chain" id="PRO_5028936358" evidence="1">
    <location>
        <begin position="21"/>
        <end position="184"/>
    </location>
</feature>
<gene>
    <name evidence="2" type="ORF">GN331_04360</name>
</gene>
<organism evidence="2 3">
    <name type="scientific">Noviluteimonas gilva</name>
    <dbReference type="NCBI Taxonomy" id="2682097"/>
    <lineage>
        <taxon>Bacteria</taxon>
        <taxon>Pseudomonadati</taxon>
        <taxon>Pseudomonadota</taxon>
        <taxon>Gammaproteobacteria</taxon>
        <taxon>Lysobacterales</taxon>
        <taxon>Lysobacteraceae</taxon>
        <taxon>Noviluteimonas</taxon>
    </lineage>
</organism>
<evidence type="ECO:0000313" key="2">
    <source>
        <dbReference type="EMBL" id="MUV13437.1"/>
    </source>
</evidence>
<proteinExistence type="predicted"/>
<evidence type="ECO:0000256" key="1">
    <source>
        <dbReference type="SAM" id="SignalP"/>
    </source>
</evidence>
<accession>A0A7C9HL49</accession>
<dbReference type="SUPFAM" id="SSF56935">
    <property type="entry name" value="Porins"/>
    <property type="match status" value="1"/>
</dbReference>
<dbReference type="InterPro" id="IPR026364">
    <property type="entry name" value="Ax21"/>
</dbReference>
<sequence>MHRSWFAFVLLAVAPFAASARDMLSYDYVEAGYVRSDSRADADGWGVTGSVSVDTRFNLFASYVDQNSDRFQSADLRQWSIGAGFHHSVRDHVDLVARLAWNSVDTPQVKERNGISAEGGVRAAMGERFETWALAGYGDVDAGNGEFYGRVGAQAKFGDRMGLAGDVKFISGDTQWFVGPRFSW</sequence>
<dbReference type="RefSeq" id="WP_156640625.1">
    <property type="nucleotide sequence ID" value="NZ_WOXT01000001.1"/>
</dbReference>
<protein>
    <submittedName>
        <fullName evidence="2">Ax21 family protein</fullName>
    </submittedName>
</protein>
<dbReference type="EMBL" id="WOXT01000001">
    <property type="protein sequence ID" value="MUV13437.1"/>
    <property type="molecule type" value="Genomic_DNA"/>
</dbReference>
<keyword evidence="3" id="KW-1185">Reference proteome</keyword>
<dbReference type="NCBIfam" id="NF041455">
    <property type="entry name" value="DSF_Ax21"/>
    <property type="match status" value="1"/>
</dbReference>
<keyword evidence="1" id="KW-0732">Signal</keyword>
<dbReference type="Proteomes" id="UP000479692">
    <property type="component" value="Unassembled WGS sequence"/>
</dbReference>